<dbReference type="KEGG" id="bcai:K788_0006270"/>
<organism evidence="2 3">
    <name type="scientific">Paraburkholderia caribensis MBA4</name>
    <dbReference type="NCBI Taxonomy" id="1323664"/>
    <lineage>
        <taxon>Bacteria</taxon>
        <taxon>Pseudomonadati</taxon>
        <taxon>Pseudomonadota</taxon>
        <taxon>Betaproteobacteria</taxon>
        <taxon>Burkholderiales</taxon>
        <taxon>Burkholderiaceae</taxon>
        <taxon>Paraburkholderia</taxon>
    </lineage>
</organism>
<evidence type="ECO:0000259" key="1">
    <source>
        <dbReference type="PROSITE" id="PS51186"/>
    </source>
</evidence>
<keyword evidence="2" id="KW-0614">Plasmid</keyword>
<evidence type="ECO:0000313" key="3">
    <source>
        <dbReference type="Proteomes" id="UP000019146"/>
    </source>
</evidence>
<dbReference type="GeneID" id="69973203"/>
<dbReference type="Pfam" id="PF13508">
    <property type="entry name" value="Acetyltransf_7"/>
    <property type="match status" value="1"/>
</dbReference>
<dbReference type="Gene3D" id="3.40.630.90">
    <property type="match status" value="1"/>
</dbReference>
<dbReference type="PANTHER" id="PTHR47237">
    <property type="entry name" value="SLL0310 PROTEIN"/>
    <property type="match status" value="1"/>
</dbReference>
<dbReference type="InterPro" id="IPR052729">
    <property type="entry name" value="Acyl/Acetyltrans_Enzymes"/>
</dbReference>
<accession>A0A0P0RLL5</accession>
<keyword evidence="2" id="KW-0808">Transferase</keyword>
<sequence length="300" mass="32071">MSTPEPLSALSTRSTRSTVSFRPFAPDDIAAAHALSLEVKWPHRADDWRLVADAGGGFVALSEDRIVGTALCWKFGEHGASLGMVIVSPDQQGRGIGRELMERLLEMLGGRTTVLHATPAGEPLYEKLGFRAIGTINQHQATDFRIPQIVLKPGEQLRPLQAADTPRLIDLASRASGLDRSALLPALLDVARGVALERDGEVFGFALWRPFGRGHAIGPVVVEHAADESTRRAQALIAHCLAANAGAFTRIDTPGDGGMTPWLEGLGLKRVDTVIKMSRNGTPATDPSVVQFAIVNQALG</sequence>
<dbReference type="PANTHER" id="PTHR47237:SF2">
    <property type="entry name" value="BLL4206 PROTEIN"/>
    <property type="match status" value="1"/>
</dbReference>
<reference evidence="2 3" key="1">
    <citation type="journal article" date="2014" name="Genome Announc.">
        <title>Draft Genome Sequence of the Haloacid-Degrading Burkholderia caribensis Strain MBA4.</title>
        <authorList>
            <person name="Pan Y."/>
            <person name="Kong K.F."/>
            <person name="Tsang J.S."/>
        </authorList>
    </citation>
    <scope>NUCLEOTIDE SEQUENCE [LARGE SCALE GENOMIC DNA]</scope>
    <source>
        <strain evidence="2 3">MBA4</strain>
        <plasmid evidence="3">Plasmid</plasmid>
    </source>
</reference>
<dbReference type="PROSITE" id="PS51186">
    <property type="entry name" value="GNAT"/>
    <property type="match status" value="1"/>
</dbReference>
<dbReference type="EMBL" id="CP012748">
    <property type="protein sequence ID" value="ALL69654.1"/>
    <property type="molecule type" value="Genomic_DNA"/>
</dbReference>
<dbReference type="Gene3D" id="3.40.630.30">
    <property type="match status" value="1"/>
</dbReference>
<dbReference type="GO" id="GO:0016747">
    <property type="term" value="F:acyltransferase activity, transferring groups other than amino-acyl groups"/>
    <property type="evidence" value="ECO:0007669"/>
    <property type="project" value="InterPro"/>
</dbReference>
<name>A0A0P0RLL5_9BURK</name>
<proteinExistence type="predicted"/>
<dbReference type="AlphaFoldDB" id="A0A0P0RLL5"/>
<dbReference type="SUPFAM" id="SSF55729">
    <property type="entry name" value="Acyl-CoA N-acyltransferases (Nat)"/>
    <property type="match status" value="1"/>
</dbReference>
<dbReference type="InterPro" id="IPR041496">
    <property type="entry name" value="YitH/HolE_GNAT"/>
</dbReference>
<dbReference type="RefSeq" id="WP_035995581.1">
    <property type="nucleotide sequence ID" value="NZ_CP012748.1"/>
</dbReference>
<dbReference type="Proteomes" id="UP000019146">
    <property type="component" value="Plasmid unnamed"/>
</dbReference>
<feature type="domain" description="N-acetyltransferase" evidence="1">
    <location>
        <begin position="19"/>
        <end position="149"/>
    </location>
</feature>
<dbReference type="CDD" id="cd04301">
    <property type="entry name" value="NAT_SF"/>
    <property type="match status" value="1"/>
</dbReference>
<geneLocation type="plasmid" evidence="3"/>
<dbReference type="InterPro" id="IPR016181">
    <property type="entry name" value="Acyl_CoA_acyltransferase"/>
</dbReference>
<dbReference type="InterPro" id="IPR000182">
    <property type="entry name" value="GNAT_dom"/>
</dbReference>
<evidence type="ECO:0000313" key="2">
    <source>
        <dbReference type="EMBL" id="ALL69654.1"/>
    </source>
</evidence>
<dbReference type="Pfam" id="PF18014">
    <property type="entry name" value="Acetyltransf_18"/>
    <property type="match status" value="1"/>
</dbReference>
<protein>
    <submittedName>
        <fullName evidence="2">Histone acetyltransferase HPA2</fullName>
    </submittedName>
</protein>
<gene>
    <name evidence="2" type="ORF">K788_0006270</name>
</gene>